<evidence type="ECO:0000256" key="10">
    <source>
        <dbReference type="PROSITE-ProRule" id="PRU01389"/>
    </source>
</evidence>
<comment type="subcellular location">
    <subcellularLocation>
        <location evidence="1">Cytoplasm</location>
    </subcellularLocation>
</comment>
<gene>
    <name evidence="13" type="ORF">LPJ53_005272</name>
</gene>
<sequence length="459" mass="49824">MAGSKTKRTERFSVFHIPKEVLDGLYIPAPLNTHVQLQTTDEAGADTKPASHTSHYSTPAATADTQLSRVFASARQAKATCHTCGGIEFGSAEKQRAHHRTEVHAVNMARKVAWRKANPGAMPAADEYPWQPVEALSDDSESDEGSVWGESDASAVEEDESDDRAKSAGPGRGVKATMDAETLAQELDTQASSGRTRDDATSSDEDADGDAGVRGKDSKLAQWLWFASGSQTPEESSGPTTVYGIHRRVLVQRGQHGVHTSGAQILRNLGQMQHPPMPPSSQAQLKAPAHTHMPEQSSVWILLALAGGFFAGAVFDNRSGQLLAHKTIQRYTTRRKQGGSQAKQDNAMGRAAQSAGAQIRRYNEQKLHEEIRSLMAQWHEYLRQSALVFVRVPTRESRVFFGPSSRSQATGQAMLASDPRIRAVPVAMARPSLAELQRVYGELSTVRMRTIDAAVLSPG</sequence>
<feature type="active site" evidence="10">
    <location>
        <position position="341"/>
    </location>
</feature>
<evidence type="ECO:0000256" key="9">
    <source>
        <dbReference type="ARBA" id="ARBA00023054"/>
    </source>
</evidence>
<evidence type="ECO:0000256" key="3">
    <source>
        <dbReference type="ARBA" id="ARBA00022490"/>
    </source>
</evidence>
<keyword evidence="14" id="KW-1185">Reference proteome</keyword>
<evidence type="ECO:0000313" key="14">
    <source>
        <dbReference type="Proteomes" id="UP001149813"/>
    </source>
</evidence>
<evidence type="ECO:0000256" key="5">
    <source>
        <dbReference type="ARBA" id="ARBA00022737"/>
    </source>
</evidence>
<evidence type="ECO:0000256" key="11">
    <source>
        <dbReference type="SAM" id="MobiDB-lite"/>
    </source>
</evidence>
<reference evidence="13" key="1">
    <citation type="submission" date="2022-07" db="EMBL/GenBank/DDBJ databases">
        <title>Phylogenomic reconstructions and comparative analyses of Kickxellomycotina fungi.</title>
        <authorList>
            <person name="Reynolds N.K."/>
            <person name="Stajich J.E."/>
            <person name="Barry K."/>
            <person name="Grigoriev I.V."/>
            <person name="Crous P."/>
            <person name="Smith M.E."/>
        </authorList>
    </citation>
    <scope>NUCLEOTIDE SEQUENCE</scope>
    <source>
        <strain evidence="13">NBRC 32514</strain>
    </source>
</reference>
<dbReference type="PANTHER" id="PTHR16036:SF2">
    <property type="entry name" value="TRNA ENDONUCLEASE ANKZF1"/>
    <property type="match status" value="1"/>
</dbReference>
<keyword evidence="8" id="KW-0040">ANK repeat</keyword>
<evidence type="ECO:0000256" key="2">
    <source>
        <dbReference type="ARBA" id="ARBA00009262"/>
    </source>
</evidence>
<dbReference type="OrthoDB" id="429841at2759"/>
<dbReference type="Proteomes" id="UP001149813">
    <property type="component" value="Unassembled WGS sequence"/>
</dbReference>
<feature type="domain" description="VLRF1" evidence="12">
    <location>
        <begin position="296"/>
        <end position="446"/>
    </location>
</feature>
<dbReference type="GO" id="GO:0016787">
    <property type="term" value="F:hydrolase activity"/>
    <property type="evidence" value="ECO:0007669"/>
    <property type="project" value="UniProtKB-KW"/>
</dbReference>
<keyword evidence="4 10" id="KW-0540">Nuclease</keyword>
<feature type="non-terminal residue" evidence="13">
    <location>
        <position position="459"/>
    </location>
</feature>
<evidence type="ECO:0000256" key="1">
    <source>
        <dbReference type="ARBA" id="ARBA00004496"/>
    </source>
</evidence>
<name>A0A9W8CQQ4_9FUNG</name>
<dbReference type="GO" id="GO:0036503">
    <property type="term" value="P:ERAD pathway"/>
    <property type="evidence" value="ECO:0007669"/>
    <property type="project" value="TreeGrafter"/>
</dbReference>
<keyword evidence="7 10" id="KW-0378">Hydrolase</keyword>
<dbReference type="PROSITE" id="PS52044">
    <property type="entry name" value="VLRF1"/>
    <property type="match status" value="1"/>
</dbReference>
<evidence type="ECO:0000256" key="4">
    <source>
        <dbReference type="ARBA" id="ARBA00022722"/>
    </source>
</evidence>
<dbReference type="EMBL" id="JANBOJ010000303">
    <property type="protein sequence ID" value="KAJ1720057.1"/>
    <property type="molecule type" value="Genomic_DNA"/>
</dbReference>
<proteinExistence type="inferred from homology"/>
<dbReference type="GO" id="GO:0004519">
    <property type="term" value="F:endonuclease activity"/>
    <property type="evidence" value="ECO:0007669"/>
    <property type="project" value="UniProtKB-KW"/>
</dbReference>
<accession>A0A9W8CQQ4</accession>
<evidence type="ECO:0000256" key="7">
    <source>
        <dbReference type="ARBA" id="ARBA00022801"/>
    </source>
</evidence>
<evidence type="ECO:0000256" key="6">
    <source>
        <dbReference type="ARBA" id="ARBA00022759"/>
    </source>
</evidence>
<dbReference type="InterPro" id="IPR041175">
    <property type="entry name" value="VLRF1/Vms1"/>
</dbReference>
<organism evidence="13 14">
    <name type="scientific">Coemansia erecta</name>
    <dbReference type="NCBI Taxonomy" id="147472"/>
    <lineage>
        <taxon>Eukaryota</taxon>
        <taxon>Fungi</taxon>
        <taxon>Fungi incertae sedis</taxon>
        <taxon>Zoopagomycota</taxon>
        <taxon>Kickxellomycotina</taxon>
        <taxon>Kickxellomycetes</taxon>
        <taxon>Kickxellales</taxon>
        <taxon>Kickxellaceae</taxon>
        <taxon>Coemansia</taxon>
    </lineage>
</organism>
<keyword evidence="9" id="KW-0175">Coiled coil</keyword>
<dbReference type="GO" id="GO:0005737">
    <property type="term" value="C:cytoplasm"/>
    <property type="evidence" value="ECO:0007669"/>
    <property type="project" value="UniProtKB-SubCell"/>
</dbReference>
<evidence type="ECO:0000313" key="13">
    <source>
        <dbReference type="EMBL" id="KAJ1720057.1"/>
    </source>
</evidence>
<keyword evidence="5" id="KW-0677">Repeat</keyword>
<evidence type="ECO:0000259" key="12">
    <source>
        <dbReference type="PROSITE" id="PS52044"/>
    </source>
</evidence>
<comment type="caution">
    <text evidence="13">The sequence shown here is derived from an EMBL/GenBank/DDBJ whole genome shotgun (WGS) entry which is preliminary data.</text>
</comment>
<dbReference type="InterPro" id="IPR047139">
    <property type="entry name" value="ANKZ1/VMS1"/>
</dbReference>
<comment type="similarity">
    <text evidence="2 10">Belongs to the ANKZF1/VMS1 family.</text>
</comment>
<keyword evidence="3 10" id="KW-0963">Cytoplasm</keyword>
<dbReference type="PANTHER" id="PTHR16036">
    <property type="entry name" value="ANKYRIN REPEAT AND ZINC FINGER DOMAIN-CONTAINING PROTEIN 1"/>
    <property type="match status" value="1"/>
</dbReference>
<protein>
    <recommendedName>
        <fullName evidence="12">VLRF1 domain-containing protein</fullName>
    </recommendedName>
</protein>
<keyword evidence="6 10" id="KW-0255">Endonuclease</keyword>
<feature type="region of interest" description="Disordered" evidence="11">
    <location>
        <begin position="135"/>
        <end position="215"/>
    </location>
</feature>
<evidence type="ECO:0000256" key="8">
    <source>
        <dbReference type="ARBA" id="ARBA00023043"/>
    </source>
</evidence>
<comment type="domain">
    <text evidence="10">The VLRF1 domain mediates binding to the 60S ribosomal subunit.</text>
</comment>
<dbReference type="Pfam" id="PF18826">
    <property type="entry name" value="bVLRF1"/>
    <property type="match status" value="1"/>
</dbReference>
<dbReference type="AlphaFoldDB" id="A0A9W8CQQ4"/>